<accession>A0A8K0WLU7</accession>
<dbReference type="PANTHER" id="PTHR45348">
    <property type="entry name" value="HYPOTHETICAL OXIDOREDUCTASE (EUROFUNG)"/>
    <property type="match status" value="1"/>
</dbReference>
<gene>
    <name evidence="4" type="ORF">B0I35DRAFT_400374</name>
</gene>
<dbReference type="Gene3D" id="3.40.50.720">
    <property type="entry name" value="NAD(P)-binding Rossmann-like Domain"/>
    <property type="match status" value="1"/>
</dbReference>
<evidence type="ECO:0000313" key="5">
    <source>
        <dbReference type="Proteomes" id="UP000813444"/>
    </source>
</evidence>
<keyword evidence="2" id="KW-0560">Oxidoreductase</keyword>
<dbReference type="SUPFAM" id="SSF51735">
    <property type="entry name" value="NAD(P)-binding Rossmann-fold domains"/>
    <property type="match status" value="1"/>
</dbReference>
<evidence type="ECO:0000256" key="2">
    <source>
        <dbReference type="ARBA" id="ARBA00023002"/>
    </source>
</evidence>
<organism evidence="4 5">
    <name type="scientific">Stachybotrys elegans</name>
    <dbReference type="NCBI Taxonomy" id="80388"/>
    <lineage>
        <taxon>Eukaryota</taxon>
        <taxon>Fungi</taxon>
        <taxon>Dikarya</taxon>
        <taxon>Ascomycota</taxon>
        <taxon>Pezizomycotina</taxon>
        <taxon>Sordariomycetes</taxon>
        <taxon>Hypocreomycetidae</taxon>
        <taxon>Hypocreales</taxon>
        <taxon>Stachybotryaceae</taxon>
        <taxon>Stachybotrys</taxon>
    </lineage>
</organism>
<dbReference type="AlphaFoldDB" id="A0A8K0WLU7"/>
<reference evidence="4" key="1">
    <citation type="journal article" date="2021" name="Nat. Commun.">
        <title>Genetic determinants of endophytism in the Arabidopsis root mycobiome.</title>
        <authorList>
            <person name="Mesny F."/>
            <person name="Miyauchi S."/>
            <person name="Thiergart T."/>
            <person name="Pickel B."/>
            <person name="Atanasova L."/>
            <person name="Karlsson M."/>
            <person name="Huettel B."/>
            <person name="Barry K.W."/>
            <person name="Haridas S."/>
            <person name="Chen C."/>
            <person name="Bauer D."/>
            <person name="Andreopoulos W."/>
            <person name="Pangilinan J."/>
            <person name="LaButti K."/>
            <person name="Riley R."/>
            <person name="Lipzen A."/>
            <person name="Clum A."/>
            <person name="Drula E."/>
            <person name="Henrissat B."/>
            <person name="Kohler A."/>
            <person name="Grigoriev I.V."/>
            <person name="Martin F.M."/>
            <person name="Hacquard S."/>
        </authorList>
    </citation>
    <scope>NUCLEOTIDE SEQUENCE</scope>
    <source>
        <strain evidence="4">MPI-CAGE-CH-0235</strain>
    </source>
</reference>
<dbReference type="InterPro" id="IPR013154">
    <property type="entry name" value="ADH-like_N"/>
</dbReference>
<comment type="similarity">
    <text evidence="1">Belongs to the zinc-containing alcohol dehydrogenase family.</text>
</comment>
<dbReference type="Pfam" id="PF08240">
    <property type="entry name" value="ADH_N"/>
    <property type="match status" value="1"/>
</dbReference>
<dbReference type="InterPro" id="IPR020843">
    <property type="entry name" value="ER"/>
</dbReference>
<dbReference type="Proteomes" id="UP000813444">
    <property type="component" value="Unassembled WGS sequence"/>
</dbReference>
<evidence type="ECO:0000259" key="3">
    <source>
        <dbReference type="SMART" id="SM00829"/>
    </source>
</evidence>
<proteinExistence type="inferred from homology"/>
<feature type="domain" description="Enoyl reductase (ER)" evidence="3">
    <location>
        <begin position="9"/>
        <end position="342"/>
    </location>
</feature>
<dbReference type="InterPro" id="IPR011032">
    <property type="entry name" value="GroES-like_sf"/>
</dbReference>
<dbReference type="Gene3D" id="3.90.180.10">
    <property type="entry name" value="Medium-chain alcohol dehydrogenases, catalytic domain"/>
    <property type="match status" value="1"/>
</dbReference>
<dbReference type="GO" id="GO:0016651">
    <property type="term" value="F:oxidoreductase activity, acting on NAD(P)H"/>
    <property type="evidence" value="ECO:0007669"/>
    <property type="project" value="InterPro"/>
</dbReference>
<protein>
    <submittedName>
        <fullName evidence="4">Chaperonin 10-like protein</fullName>
    </submittedName>
</protein>
<name>A0A8K0WLU7_9HYPO</name>
<sequence>MKEALVAPDLSVSIRDVPTPQPGPDELLIKVIVAGSNPKDWKHPHFFSQTVNTGDDVAGYVSAVGANVAGFREGDRVAGYHVIFAPGGTFAEYAIVPAATAFLIPPKISFEEAATVPLTAYTAVVGLFRVLELPSPWDAQSTTNTKRPLVIYGASSAVGAFAIKLAHTTNVHPVIAIGSGNSNFVMPFLDETKGDKMLDYTSYKSGEELSAAILRALAGERCFHALDAITLPETFVPVSKTIAGAPHSQSGMKPRLAVLLPNGDYTAADESIDVQAVNVAVVHGESELDKLLGLVWSHAFRRGLEQGWLVGHPYEVIPGGLDGLADGLTQMKDGKVRGKKLLFRVTETNGMSSLQ</sequence>
<dbReference type="OrthoDB" id="3233595at2759"/>
<dbReference type="EMBL" id="JAGPNK010000019">
    <property type="protein sequence ID" value="KAH7305179.1"/>
    <property type="molecule type" value="Genomic_DNA"/>
</dbReference>
<dbReference type="CDD" id="cd08249">
    <property type="entry name" value="enoyl_reductase_like"/>
    <property type="match status" value="1"/>
</dbReference>
<evidence type="ECO:0000256" key="1">
    <source>
        <dbReference type="ARBA" id="ARBA00008072"/>
    </source>
</evidence>
<dbReference type="PANTHER" id="PTHR45348:SF5">
    <property type="entry name" value="OXIDOREDUCTASE, PUTATIVE (AFU_ORTHOLOGUE AFUA_8G01420)-RELATED"/>
    <property type="match status" value="1"/>
</dbReference>
<comment type="caution">
    <text evidence="4">The sequence shown here is derived from an EMBL/GenBank/DDBJ whole genome shotgun (WGS) entry which is preliminary data.</text>
</comment>
<keyword evidence="5" id="KW-1185">Reference proteome</keyword>
<dbReference type="SUPFAM" id="SSF50129">
    <property type="entry name" value="GroES-like"/>
    <property type="match status" value="1"/>
</dbReference>
<evidence type="ECO:0000313" key="4">
    <source>
        <dbReference type="EMBL" id="KAH7305179.1"/>
    </source>
</evidence>
<dbReference type="InterPro" id="IPR036291">
    <property type="entry name" value="NAD(P)-bd_dom_sf"/>
</dbReference>
<dbReference type="SMART" id="SM00829">
    <property type="entry name" value="PKS_ER"/>
    <property type="match status" value="1"/>
</dbReference>
<dbReference type="InterPro" id="IPR047122">
    <property type="entry name" value="Trans-enoyl_RdTase-like"/>
</dbReference>